<evidence type="ECO:0000313" key="2">
    <source>
        <dbReference type="Proteomes" id="UP001497644"/>
    </source>
</evidence>
<organism evidence="1 2">
    <name type="scientific">Lasius platythorax</name>
    <dbReference type="NCBI Taxonomy" id="488582"/>
    <lineage>
        <taxon>Eukaryota</taxon>
        <taxon>Metazoa</taxon>
        <taxon>Ecdysozoa</taxon>
        <taxon>Arthropoda</taxon>
        <taxon>Hexapoda</taxon>
        <taxon>Insecta</taxon>
        <taxon>Pterygota</taxon>
        <taxon>Neoptera</taxon>
        <taxon>Endopterygota</taxon>
        <taxon>Hymenoptera</taxon>
        <taxon>Apocrita</taxon>
        <taxon>Aculeata</taxon>
        <taxon>Formicoidea</taxon>
        <taxon>Formicidae</taxon>
        <taxon>Formicinae</taxon>
        <taxon>Lasius</taxon>
        <taxon>Lasius</taxon>
    </lineage>
</organism>
<keyword evidence="2" id="KW-1185">Reference proteome</keyword>
<accession>A0AAV2P8R0</accession>
<evidence type="ECO:0000313" key="1">
    <source>
        <dbReference type="EMBL" id="CAL1688351.1"/>
    </source>
</evidence>
<dbReference type="EMBL" id="OZ034831">
    <property type="protein sequence ID" value="CAL1688351.1"/>
    <property type="molecule type" value="Genomic_DNA"/>
</dbReference>
<name>A0AAV2P8R0_9HYME</name>
<reference evidence="1" key="1">
    <citation type="submission" date="2024-04" db="EMBL/GenBank/DDBJ databases">
        <authorList>
            <consortium name="Molecular Ecology Group"/>
        </authorList>
    </citation>
    <scope>NUCLEOTIDE SEQUENCE</scope>
</reference>
<dbReference type="Proteomes" id="UP001497644">
    <property type="component" value="Chromosome 8"/>
</dbReference>
<proteinExistence type="predicted"/>
<gene>
    <name evidence="1" type="ORF">LPLAT_LOCUS13429</name>
</gene>
<sequence>MKLSPKSKRLLAFIKRQDNPGNWPLATLPPSPRRATTVVKHCLLLCLDPVVTLPPPFPLYAFAIPA</sequence>
<dbReference type="AlphaFoldDB" id="A0AAV2P8R0"/>
<protein>
    <submittedName>
        <fullName evidence="1">Uncharacterized protein</fullName>
    </submittedName>
</protein>